<organism evidence="2 3">
    <name type="scientific">Corynebacterium kalinowskii</name>
    <dbReference type="NCBI Taxonomy" id="2675216"/>
    <lineage>
        <taxon>Bacteria</taxon>
        <taxon>Bacillati</taxon>
        <taxon>Actinomycetota</taxon>
        <taxon>Actinomycetes</taxon>
        <taxon>Mycobacteriales</taxon>
        <taxon>Corynebacteriaceae</taxon>
        <taxon>Corynebacterium</taxon>
    </lineage>
</organism>
<dbReference type="InterPro" id="IPR011256">
    <property type="entry name" value="Reg_factor_effector_dom_sf"/>
</dbReference>
<dbReference type="RefSeq" id="WP_156192687.1">
    <property type="nucleotide sequence ID" value="NZ_CP046452.1"/>
</dbReference>
<evidence type="ECO:0000313" key="3">
    <source>
        <dbReference type="Proteomes" id="UP000427071"/>
    </source>
</evidence>
<accession>A0A6B8VH79</accession>
<dbReference type="InterPro" id="IPR010499">
    <property type="entry name" value="AraC_E-bd"/>
</dbReference>
<proteinExistence type="predicted"/>
<dbReference type="KEGG" id="ckw:CKALI_07485"/>
<protein>
    <submittedName>
        <fullName evidence="2">Bacterial transcription activator, effector binding domain</fullName>
    </submittedName>
</protein>
<dbReference type="SMART" id="SM00871">
    <property type="entry name" value="AraC_E_bind"/>
    <property type="match status" value="1"/>
</dbReference>
<evidence type="ECO:0000259" key="1">
    <source>
        <dbReference type="SMART" id="SM00871"/>
    </source>
</evidence>
<dbReference type="Gene3D" id="3.20.80.10">
    <property type="entry name" value="Regulatory factor, effector binding domain"/>
    <property type="match status" value="1"/>
</dbReference>
<dbReference type="EMBL" id="CP046452">
    <property type="protein sequence ID" value="QGU02359.1"/>
    <property type="molecule type" value="Genomic_DNA"/>
</dbReference>
<evidence type="ECO:0000313" key="2">
    <source>
        <dbReference type="EMBL" id="QGU02359.1"/>
    </source>
</evidence>
<dbReference type="SUPFAM" id="SSF55136">
    <property type="entry name" value="Probable bacterial effector-binding domain"/>
    <property type="match status" value="1"/>
</dbReference>
<gene>
    <name evidence="2" type="ORF">CKALI_07485</name>
</gene>
<feature type="domain" description="AraC effector-binding" evidence="1">
    <location>
        <begin position="3"/>
        <end position="152"/>
    </location>
</feature>
<reference evidence="3" key="1">
    <citation type="submission" date="2019-11" db="EMBL/GenBank/DDBJ databases">
        <title>Complete genome sequence of Corynebacterium kalinowskii 1959, a novel Corynebacterium species isolated from soil of a small paddock in Vilsendorf, Germany.</title>
        <authorList>
            <person name="Schaffert L."/>
            <person name="Ruwe M."/>
            <person name="Milse J."/>
            <person name="Hanuschka K."/>
            <person name="Ortseifen V."/>
            <person name="Droste J."/>
            <person name="Brandt D."/>
            <person name="Schlueter L."/>
            <person name="Kutter Y."/>
            <person name="Vinke S."/>
            <person name="Viehoefer P."/>
            <person name="Jacob L."/>
            <person name="Luebke N.-C."/>
            <person name="Schulte-Berndt E."/>
            <person name="Hain C."/>
            <person name="Linder M."/>
            <person name="Schmidt P."/>
            <person name="Wollenschlaeger L."/>
            <person name="Luttermann T."/>
            <person name="Thieme E."/>
            <person name="Hassa J."/>
            <person name="Haak M."/>
            <person name="Wittchen M."/>
            <person name="Mentz A."/>
            <person name="Persicke M."/>
            <person name="Busche T."/>
            <person name="Ruckert C."/>
        </authorList>
    </citation>
    <scope>NUCLEOTIDE SEQUENCE [LARGE SCALE GENOMIC DNA]</scope>
    <source>
        <strain evidence="3">1959</strain>
    </source>
</reference>
<keyword evidence="3" id="KW-1185">Reference proteome</keyword>
<dbReference type="Pfam" id="PF06445">
    <property type="entry name" value="GyrI-like"/>
    <property type="match status" value="1"/>
</dbReference>
<name>A0A6B8VH79_9CORY</name>
<dbReference type="Proteomes" id="UP000427071">
    <property type="component" value="Chromosome"/>
</dbReference>
<dbReference type="InterPro" id="IPR029442">
    <property type="entry name" value="GyrI-like"/>
</dbReference>
<dbReference type="AlphaFoldDB" id="A0A6B8VH79"/>
<sequence length="152" mass="16278">MITEFQLLDAPAVPTVVVKRAEVAATHLPELFDATFARFHAAIAEGVVAPSGPPFGLYLRMEDTLDIEIGFPGVLQSPDENLVASELPAGRIASAQYWGSFDGLPLAWAEFVSHVAGQGLSVAGPCWESYVTMPEPNMDPTTIRTDLFCAVS</sequence>